<dbReference type="AlphaFoldDB" id="A0A9P6GGF9"/>
<evidence type="ECO:0000256" key="1">
    <source>
        <dbReference type="SAM" id="MobiDB-lite"/>
    </source>
</evidence>
<organism evidence="2 3">
    <name type="scientific">Paraphaeosphaeria minitans</name>
    <dbReference type="NCBI Taxonomy" id="565426"/>
    <lineage>
        <taxon>Eukaryota</taxon>
        <taxon>Fungi</taxon>
        <taxon>Dikarya</taxon>
        <taxon>Ascomycota</taxon>
        <taxon>Pezizomycotina</taxon>
        <taxon>Dothideomycetes</taxon>
        <taxon>Pleosporomycetidae</taxon>
        <taxon>Pleosporales</taxon>
        <taxon>Massarineae</taxon>
        <taxon>Didymosphaeriaceae</taxon>
        <taxon>Paraphaeosphaeria</taxon>
    </lineage>
</organism>
<dbReference type="OrthoDB" id="3786670at2759"/>
<comment type="caution">
    <text evidence="2">The sequence shown here is derived from an EMBL/GenBank/DDBJ whole genome shotgun (WGS) entry which is preliminary data.</text>
</comment>
<sequence length="649" mass="71357">MAGSLARKERRRKEREGMQSPVASKTAYVESVDDEGEPRGGAVQKTEDKPADSVEDISTVVPVSETPKGSQPRPQRSVRPPPTSPVKRTRDRDQTNQKQSKDRSKRGPPPRVPRESEPPFGSLGNGPSSAYGEAIKTLQSMSPDESAHMRNVIISQMAAKGYPIATESLRSAEIKGRKYPMRSTVNPPWAPSARKKDVMTEEEAENLRRAMLDKMNQSTDQDWIASMARSLEESRSENSPTPHPIIGNVDGASQSVEVVTPEKGAPSGEQATIVQPKKREDIETVNSLLATDIESELGDLPRDEHLVELSKMVDQTAFDEGILNTDPEKIKDAIDVLTQGNTAEAAKALDTIPPVADQDSHTKRVARIDGMAKKLRESVEQARTEIRPAQEGVALDRGFAQHSSTSDYASSSGDSVSKPHVSRTRRITNDGILELKASPFKVGPARVPSKEHRRKVSLKLPINVATPQRAYARPSTQPTQSAYASTEDSAVALYEAEERELEYKHRHIFIGTASLDDFLEILEVTPTYTTSKRQAVKAFGILACAEQVHARQSSNSSDGWNFVTRTTHTDILTHTDYLTEAHVKLGSISLGKFLGKIPFDDKGDVAAMKVVEAFCLASHLDGEATYGAQFKAKAFRSWFVREKAARQYP</sequence>
<evidence type="ECO:0000313" key="2">
    <source>
        <dbReference type="EMBL" id="KAF9734701.1"/>
    </source>
</evidence>
<feature type="region of interest" description="Disordered" evidence="1">
    <location>
        <begin position="401"/>
        <end position="421"/>
    </location>
</feature>
<evidence type="ECO:0000313" key="3">
    <source>
        <dbReference type="Proteomes" id="UP000756921"/>
    </source>
</evidence>
<dbReference type="Proteomes" id="UP000756921">
    <property type="component" value="Unassembled WGS sequence"/>
</dbReference>
<feature type="compositionally biased region" description="Basic and acidic residues" evidence="1">
    <location>
        <begin position="194"/>
        <end position="204"/>
    </location>
</feature>
<name>A0A9P6GGF9_9PLEO</name>
<feature type="region of interest" description="Disordered" evidence="1">
    <location>
        <begin position="179"/>
        <end position="204"/>
    </location>
</feature>
<gene>
    <name evidence="2" type="ORF">PMIN01_07604</name>
</gene>
<feature type="compositionally biased region" description="Low complexity" evidence="1">
    <location>
        <begin position="403"/>
        <end position="416"/>
    </location>
</feature>
<reference evidence="2" key="1">
    <citation type="journal article" date="2020" name="Mol. Plant Microbe Interact.">
        <title>Genome Sequence of the Biocontrol Agent Coniothyrium minitans strain Conio (IMI 134523).</title>
        <authorList>
            <person name="Patel D."/>
            <person name="Shittu T.A."/>
            <person name="Baroncelli R."/>
            <person name="Muthumeenakshi S."/>
            <person name="Osborne T.H."/>
            <person name="Janganan T.K."/>
            <person name="Sreenivasaprasad S."/>
        </authorList>
    </citation>
    <scope>NUCLEOTIDE SEQUENCE</scope>
    <source>
        <strain evidence="2">Conio</strain>
    </source>
</reference>
<accession>A0A9P6GGF9</accession>
<dbReference type="EMBL" id="WJXW01000007">
    <property type="protein sequence ID" value="KAF9734701.1"/>
    <property type="molecule type" value="Genomic_DNA"/>
</dbReference>
<feature type="region of interest" description="Disordered" evidence="1">
    <location>
        <begin position="1"/>
        <end position="143"/>
    </location>
</feature>
<proteinExistence type="predicted"/>
<feature type="compositionally biased region" description="Basic and acidic residues" evidence="1">
    <location>
        <begin position="88"/>
        <end position="102"/>
    </location>
</feature>
<keyword evidence="3" id="KW-1185">Reference proteome</keyword>
<protein>
    <submittedName>
        <fullName evidence="2">Uncharacterized protein</fullName>
    </submittedName>
</protein>